<dbReference type="SMART" id="SM00327">
    <property type="entry name" value="VWA"/>
    <property type="match status" value="1"/>
</dbReference>
<dbReference type="PROSITE" id="PS51468">
    <property type="entry name" value="VIT"/>
    <property type="match status" value="1"/>
</dbReference>
<dbReference type="InterPro" id="IPR013694">
    <property type="entry name" value="VIT"/>
</dbReference>
<feature type="compositionally biased region" description="Low complexity" evidence="1">
    <location>
        <begin position="668"/>
        <end position="680"/>
    </location>
</feature>
<feature type="domain" description="VWFA" evidence="2">
    <location>
        <begin position="298"/>
        <end position="466"/>
    </location>
</feature>
<reference evidence="4 5" key="1">
    <citation type="submission" date="2023-11" db="EMBL/GenBank/DDBJ databases">
        <title>Dfirmibasis_genome.</title>
        <authorList>
            <person name="Edelbroek B."/>
            <person name="Kjellin J."/>
            <person name="Jerlstrom-Hultqvist J."/>
            <person name="Soderbom F."/>
        </authorList>
    </citation>
    <scope>NUCLEOTIDE SEQUENCE [LARGE SCALE GENOMIC DNA]</scope>
    <source>
        <strain evidence="4 5">TNS-C-14</strain>
    </source>
</reference>
<dbReference type="Pfam" id="PF13768">
    <property type="entry name" value="VWA_3"/>
    <property type="match status" value="1"/>
</dbReference>
<proteinExistence type="predicted"/>
<gene>
    <name evidence="4" type="ORF">RB653_005264</name>
</gene>
<dbReference type="EMBL" id="JAVFKY010000001">
    <property type="protein sequence ID" value="KAK5583666.1"/>
    <property type="molecule type" value="Genomic_DNA"/>
</dbReference>
<dbReference type="Proteomes" id="UP001344447">
    <property type="component" value="Unassembled WGS sequence"/>
</dbReference>
<protein>
    <recommendedName>
        <fullName evidence="6">von Willebrand factor A domain-containing protein</fullName>
    </recommendedName>
</protein>
<evidence type="ECO:0000256" key="1">
    <source>
        <dbReference type="SAM" id="MobiDB-lite"/>
    </source>
</evidence>
<dbReference type="AlphaFoldDB" id="A0AAN7YY03"/>
<evidence type="ECO:0000259" key="2">
    <source>
        <dbReference type="PROSITE" id="PS50234"/>
    </source>
</evidence>
<dbReference type="Pfam" id="PF08487">
    <property type="entry name" value="VIT"/>
    <property type="match status" value="1"/>
</dbReference>
<keyword evidence="5" id="KW-1185">Reference proteome</keyword>
<evidence type="ECO:0000313" key="5">
    <source>
        <dbReference type="Proteomes" id="UP001344447"/>
    </source>
</evidence>
<feature type="region of interest" description="Disordered" evidence="1">
    <location>
        <begin position="667"/>
        <end position="772"/>
    </location>
</feature>
<dbReference type="PANTHER" id="PTHR45737:SF1">
    <property type="entry name" value="VON WILLEBRAND FACTOR A DOMAIN-CONTAINING PROTEIN DDB_G0267758-RELATED"/>
    <property type="match status" value="1"/>
</dbReference>
<dbReference type="InterPro" id="IPR002035">
    <property type="entry name" value="VWF_A"/>
</dbReference>
<evidence type="ECO:0000259" key="3">
    <source>
        <dbReference type="PROSITE" id="PS51468"/>
    </source>
</evidence>
<dbReference type="PROSITE" id="PS50234">
    <property type="entry name" value="VWFA"/>
    <property type="match status" value="1"/>
</dbReference>
<evidence type="ECO:0000313" key="4">
    <source>
        <dbReference type="EMBL" id="KAK5583666.1"/>
    </source>
</evidence>
<feature type="compositionally biased region" description="Basic and acidic residues" evidence="1">
    <location>
        <begin position="721"/>
        <end position="739"/>
    </location>
</feature>
<feature type="compositionally biased region" description="Acidic residues" evidence="1">
    <location>
        <begin position="692"/>
        <end position="720"/>
    </location>
</feature>
<dbReference type="InterPro" id="IPR036465">
    <property type="entry name" value="vWFA_dom_sf"/>
</dbReference>
<dbReference type="SUPFAM" id="SSF53300">
    <property type="entry name" value="vWA-like"/>
    <property type="match status" value="1"/>
</dbReference>
<sequence>MFSSIGSKFSSVISGGISQEDYKEANYYNYYRLLEKTLKEEEVRRRCGLYYLKNNNNVFKLKEFSIEAEITDCSSTSIWSQSYSNDSTTPVEAKYQLPLHPNSVVSNFIIEYQDKVLKGKIKEKEKALEKYNDAIASGGQAFMATKSDDGYFNLSIGNLPPKENVRVRVVISSELGTHSDGQLHYCLHRFMFPSYAFNFNFNVSLKLSIPIKSIECNGYDINVTYKEGTNKKEAKITSKQSLDGVKKNVVIIIKPTELNEPKSMIEFIEQQDKSYATAINFYPSFKDISADQVYQKSEFIFLIDCSGSMSGKSIVKARRAMEIIIRSLNEQHKVNIYCFGSTFTKVFDKSRLYDDETLENAGSFVERIDANLGGTELLPPMIDILSSPYDPEYPRQIFILTDGEINQRDKLINYVAKEANTTRIFTYGIGSGVDTELVIGLSKACKGYYEMIKDNTDMEKQVMKLLNVAFEPMLSNIKLDWSPSGLDGIIQAPLQIRPLFNQERMMIYSMIPSSQTNQDIIKASIEKSKSLTIILTGDGPKGNVLSFPITLDFKNNVSTNSNQIHTLAAFKHIQDLEESEIKEKKDHKNKIVELGKKYGLVSKHTSYIVTSDSDKVTEETMKTVDVIDSPTENYTSYQCGVGRLCGGGYSLSKKRKPCSVPTSNILLSSSAKSSSAKSSSQPIRKKSIATDSDLDDDEEESESDESESDESSGEEWDEDEHCERMMIKTDCKKPSDVEKKHKSMGTLAPGSNSSPPLQEQHKRQQQPQQKSFKSTGDLLIDILKIQKSNGSWAKSSIDQLRIPTDKAPAELSSTELIDIWVTIIVIAKIAKFFSSEKAQYELAIQKSTRWAKLQLSKLNLPENTFDKFLSNAKSLV</sequence>
<feature type="domain" description="VIT" evidence="3">
    <location>
        <begin position="45"/>
        <end position="173"/>
    </location>
</feature>
<comment type="caution">
    <text evidence="4">The sequence shown here is derived from an EMBL/GenBank/DDBJ whole genome shotgun (WGS) entry which is preliminary data.</text>
</comment>
<dbReference type="SMART" id="SM00609">
    <property type="entry name" value="VIT"/>
    <property type="match status" value="1"/>
</dbReference>
<evidence type="ECO:0008006" key="6">
    <source>
        <dbReference type="Google" id="ProtNLM"/>
    </source>
</evidence>
<dbReference type="PANTHER" id="PTHR45737">
    <property type="entry name" value="VON WILLEBRAND FACTOR A DOMAIN-CONTAINING PROTEIN 5A"/>
    <property type="match status" value="1"/>
</dbReference>
<name>A0AAN7YY03_9MYCE</name>
<accession>A0AAN7YY03</accession>
<dbReference type="Gene3D" id="3.40.50.410">
    <property type="entry name" value="von Willebrand factor, type A domain"/>
    <property type="match status" value="1"/>
</dbReference>
<organism evidence="4 5">
    <name type="scientific">Dictyostelium firmibasis</name>
    <dbReference type="NCBI Taxonomy" id="79012"/>
    <lineage>
        <taxon>Eukaryota</taxon>
        <taxon>Amoebozoa</taxon>
        <taxon>Evosea</taxon>
        <taxon>Eumycetozoa</taxon>
        <taxon>Dictyostelia</taxon>
        <taxon>Dictyosteliales</taxon>
        <taxon>Dictyosteliaceae</taxon>
        <taxon>Dictyostelium</taxon>
    </lineage>
</organism>